<dbReference type="EMBL" id="AWUE01019230">
    <property type="protein sequence ID" value="OMO75132.1"/>
    <property type="molecule type" value="Genomic_DNA"/>
</dbReference>
<protein>
    <submittedName>
        <fullName evidence="1">Uncharacterized protein</fullName>
    </submittedName>
</protein>
<keyword evidence="2" id="KW-1185">Reference proteome</keyword>
<dbReference type="AlphaFoldDB" id="A0A1R3HXQ3"/>
<proteinExistence type="predicted"/>
<accession>A0A1R3HXQ3</accession>
<sequence length="29" mass="3497">MMQFSNRGILLVERKAREATQVARLRHWV</sequence>
<evidence type="ECO:0000313" key="2">
    <source>
        <dbReference type="Proteomes" id="UP000187203"/>
    </source>
</evidence>
<reference evidence="2" key="1">
    <citation type="submission" date="2013-09" db="EMBL/GenBank/DDBJ databases">
        <title>Corchorus olitorius genome sequencing.</title>
        <authorList>
            <person name="Alam M."/>
            <person name="Haque M.S."/>
            <person name="Islam M.S."/>
            <person name="Emdad E.M."/>
            <person name="Islam M.M."/>
            <person name="Ahmed B."/>
            <person name="Halim A."/>
            <person name="Hossen Q.M.M."/>
            <person name="Hossain M.Z."/>
            <person name="Ahmed R."/>
            <person name="Khan M.M."/>
            <person name="Islam R."/>
            <person name="Rashid M.M."/>
            <person name="Khan S.A."/>
            <person name="Rahman M.S."/>
            <person name="Alam M."/>
            <person name="Yahiya A.S."/>
            <person name="Khan M.S."/>
            <person name="Azam M.S."/>
            <person name="Haque T."/>
            <person name="Lashkar M.Z.H."/>
            <person name="Akhand A.I."/>
            <person name="Morshed G."/>
            <person name="Roy S."/>
            <person name="Uddin K.S."/>
            <person name="Rabeya T."/>
            <person name="Hossain A.S."/>
            <person name="Chowdhury A."/>
            <person name="Snigdha A.R."/>
            <person name="Mortoza M.S."/>
            <person name="Matin S.A."/>
            <person name="Hoque S.M.E."/>
            <person name="Islam M.K."/>
            <person name="Roy D.K."/>
            <person name="Haider R."/>
            <person name="Moosa M.M."/>
            <person name="Elias S.M."/>
            <person name="Hasan A.M."/>
            <person name="Jahan S."/>
            <person name="Shafiuddin M."/>
            <person name="Mahmood N."/>
            <person name="Shommy N.S."/>
        </authorList>
    </citation>
    <scope>NUCLEOTIDE SEQUENCE [LARGE SCALE GENOMIC DNA]</scope>
    <source>
        <strain evidence="2">cv. O-4</strain>
    </source>
</reference>
<organism evidence="1 2">
    <name type="scientific">Corchorus olitorius</name>
    <dbReference type="NCBI Taxonomy" id="93759"/>
    <lineage>
        <taxon>Eukaryota</taxon>
        <taxon>Viridiplantae</taxon>
        <taxon>Streptophyta</taxon>
        <taxon>Embryophyta</taxon>
        <taxon>Tracheophyta</taxon>
        <taxon>Spermatophyta</taxon>
        <taxon>Magnoliopsida</taxon>
        <taxon>eudicotyledons</taxon>
        <taxon>Gunneridae</taxon>
        <taxon>Pentapetalae</taxon>
        <taxon>rosids</taxon>
        <taxon>malvids</taxon>
        <taxon>Malvales</taxon>
        <taxon>Malvaceae</taxon>
        <taxon>Grewioideae</taxon>
        <taxon>Apeibeae</taxon>
        <taxon>Corchorus</taxon>
    </lineage>
</organism>
<gene>
    <name evidence="1" type="ORF">COLO4_26319</name>
</gene>
<evidence type="ECO:0000313" key="1">
    <source>
        <dbReference type="EMBL" id="OMO75132.1"/>
    </source>
</evidence>
<name>A0A1R3HXQ3_9ROSI</name>
<dbReference type="Proteomes" id="UP000187203">
    <property type="component" value="Unassembled WGS sequence"/>
</dbReference>
<comment type="caution">
    <text evidence="1">The sequence shown here is derived from an EMBL/GenBank/DDBJ whole genome shotgun (WGS) entry which is preliminary data.</text>
</comment>